<dbReference type="Proteomes" id="UP000241444">
    <property type="component" value="Unassembled WGS sequence"/>
</dbReference>
<organism evidence="1 2">
    <name type="scientific">Phyllobacterium brassicacearum</name>
    <dbReference type="NCBI Taxonomy" id="314235"/>
    <lineage>
        <taxon>Bacteria</taxon>
        <taxon>Pseudomonadati</taxon>
        <taxon>Pseudomonadota</taxon>
        <taxon>Alphaproteobacteria</taxon>
        <taxon>Hyphomicrobiales</taxon>
        <taxon>Phyllobacteriaceae</taxon>
        <taxon>Phyllobacterium</taxon>
    </lineage>
</organism>
<sequence length="82" mass="9163">MNRPSIARPRRPRNHPDRFLECQRAVEDTVVSAIGEASAAGWQKDEIIAAMIAVADDMQLALNAKVLLSVETELGKLMKKYR</sequence>
<reference evidence="2" key="1">
    <citation type="submission" date="2017-11" db="EMBL/GenBank/DDBJ databases">
        <authorList>
            <person name="Kuznetsova I."/>
            <person name="Sazanova A."/>
            <person name="Chirak E."/>
            <person name="Safronova V."/>
            <person name="Willems A."/>
        </authorList>
    </citation>
    <scope>NUCLEOTIDE SEQUENCE [LARGE SCALE GENOMIC DNA]</scope>
    <source>
        <strain evidence="2">STM 196</strain>
    </source>
</reference>
<accession>A0A2P7BUZ3</accession>
<evidence type="ECO:0000313" key="2">
    <source>
        <dbReference type="Proteomes" id="UP000241444"/>
    </source>
</evidence>
<evidence type="ECO:0000313" key="1">
    <source>
        <dbReference type="EMBL" id="PSH70294.1"/>
    </source>
</evidence>
<keyword evidence="2" id="KW-1185">Reference proteome</keyword>
<comment type="caution">
    <text evidence="1">The sequence shown here is derived from an EMBL/GenBank/DDBJ whole genome shotgun (WGS) entry which is preliminary data.</text>
</comment>
<dbReference type="AlphaFoldDB" id="A0A2P7BUZ3"/>
<name>A0A2P7BUZ3_9HYPH</name>
<protein>
    <submittedName>
        <fullName evidence="1">Uncharacterized protein</fullName>
    </submittedName>
</protein>
<proteinExistence type="predicted"/>
<dbReference type="EMBL" id="PGGO01000002">
    <property type="protein sequence ID" value="PSH70294.1"/>
    <property type="molecule type" value="Genomic_DNA"/>
</dbReference>
<gene>
    <name evidence="1" type="ORF">CU102_04225</name>
</gene>